<dbReference type="Gene3D" id="3.40.30.10">
    <property type="entry name" value="Glutaredoxin"/>
    <property type="match status" value="1"/>
</dbReference>
<dbReference type="SUPFAM" id="SSF52833">
    <property type="entry name" value="Thioredoxin-like"/>
    <property type="match status" value="1"/>
</dbReference>
<evidence type="ECO:0000259" key="3">
    <source>
        <dbReference type="Pfam" id="PF13192"/>
    </source>
</evidence>
<protein>
    <submittedName>
        <fullName evidence="4">Thioredoxin</fullName>
    </submittedName>
</protein>
<keyword evidence="2" id="KW-1015">Disulfide bond</keyword>
<dbReference type="PIRSF" id="PIRSF037031">
    <property type="entry name" value="Redox_disulphide_2"/>
    <property type="match status" value="1"/>
</dbReference>
<gene>
    <name evidence="4" type="ORF">DBT_0477</name>
</gene>
<dbReference type="Proteomes" id="UP000093080">
    <property type="component" value="Unassembled WGS sequence"/>
</dbReference>
<accession>A0A1B9F878</accession>
<keyword evidence="5" id="KW-1185">Reference proteome</keyword>
<dbReference type="InterPro" id="IPR036249">
    <property type="entry name" value="Thioredoxin-like_sf"/>
</dbReference>
<keyword evidence="2" id="KW-0676">Redox-active center</keyword>
<reference evidence="4 5" key="1">
    <citation type="submission" date="2016-06" db="EMBL/GenBank/DDBJ databases">
        <title>Respiratory ammonification of nitrate coupled to the oxidation of elemental sulfur in deep-sea autotrophic thermophilic bacteria.</title>
        <authorList>
            <person name="Slobodkina G.B."/>
            <person name="Mardanov A.V."/>
            <person name="Ravin N.V."/>
            <person name="Frolova A.A."/>
            <person name="Viryasiv M.B."/>
            <person name="Chernyh N.A."/>
            <person name="Bonch-Osmolovskaya E.A."/>
            <person name="Slobodkin A.I."/>
        </authorList>
    </citation>
    <scope>NUCLEOTIDE SEQUENCE [LARGE SCALE GENOMIC DNA]</scope>
    <source>
        <strain evidence="4 5">S69</strain>
    </source>
</reference>
<evidence type="ECO:0000313" key="5">
    <source>
        <dbReference type="Proteomes" id="UP000093080"/>
    </source>
</evidence>
<evidence type="ECO:0000256" key="1">
    <source>
        <dbReference type="PIRSR" id="PIRSR037031-50"/>
    </source>
</evidence>
<dbReference type="PANTHER" id="PTHR36450">
    <property type="entry name" value="THIOREDOXIN"/>
    <property type="match status" value="1"/>
</dbReference>
<dbReference type="RefSeq" id="WP_067616025.1">
    <property type="nucleotide sequence ID" value="NZ_MAGO01000002.1"/>
</dbReference>
<dbReference type="OrthoDB" id="9800630at2"/>
<dbReference type="EMBL" id="MAGO01000002">
    <property type="protein sequence ID" value="OCC16015.1"/>
    <property type="molecule type" value="Genomic_DNA"/>
</dbReference>
<proteinExistence type="predicted"/>
<dbReference type="AlphaFoldDB" id="A0A1B9F878"/>
<feature type="disulfide bond" description="Redox-active" evidence="2">
    <location>
        <begin position="10"/>
        <end position="13"/>
    </location>
</feature>
<dbReference type="PANTHER" id="PTHR36450:SF1">
    <property type="entry name" value="THIOREDOXIN"/>
    <property type="match status" value="1"/>
</dbReference>
<name>A0A1B9F878_9BACT</name>
<dbReference type="InterPro" id="IPR005243">
    <property type="entry name" value="THIRX-like_proc"/>
</dbReference>
<dbReference type="Pfam" id="PF13192">
    <property type="entry name" value="Thioredoxin_3"/>
    <property type="match status" value="1"/>
</dbReference>
<feature type="active site" description="Nucleophile" evidence="1">
    <location>
        <position position="13"/>
    </location>
</feature>
<sequence>MKIEVLGPGCLRCQNLEENVRQALKELGLDAKIEKVTDMSRIMGYGIISTPGLVVDGKVVGYGKLFSVEEIKRMLS</sequence>
<feature type="domain" description="Thioredoxin-like fold" evidence="3">
    <location>
        <begin position="1"/>
        <end position="75"/>
    </location>
</feature>
<comment type="caution">
    <text evidence="4">The sequence shown here is derived from an EMBL/GenBank/DDBJ whole genome shotgun (WGS) entry which is preliminary data.</text>
</comment>
<feature type="active site" description="Nucleophile" evidence="1">
    <location>
        <position position="10"/>
    </location>
</feature>
<dbReference type="NCBIfam" id="TIGR00412">
    <property type="entry name" value="redox_disulf_2"/>
    <property type="match status" value="1"/>
</dbReference>
<evidence type="ECO:0000256" key="2">
    <source>
        <dbReference type="PIRSR" id="PIRSR037031-51"/>
    </source>
</evidence>
<evidence type="ECO:0000313" key="4">
    <source>
        <dbReference type="EMBL" id="OCC16015.1"/>
    </source>
</evidence>
<dbReference type="InterPro" id="IPR012336">
    <property type="entry name" value="Thioredoxin-like_fold"/>
</dbReference>
<dbReference type="STRING" id="1156395.DBT_0477"/>
<organism evidence="4 5">
    <name type="scientific">Dissulfuribacter thermophilus</name>
    <dbReference type="NCBI Taxonomy" id="1156395"/>
    <lineage>
        <taxon>Bacteria</taxon>
        <taxon>Pseudomonadati</taxon>
        <taxon>Thermodesulfobacteriota</taxon>
        <taxon>Dissulfuribacteria</taxon>
        <taxon>Dissulfuribacterales</taxon>
        <taxon>Dissulfuribacteraceae</taxon>
        <taxon>Dissulfuribacter</taxon>
    </lineage>
</organism>